<accession>A0A9P7C0X1</accession>
<feature type="compositionally biased region" description="Polar residues" evidence="1">
    <location>
        <begin position="74"/>
        <end position="94"/>
    </location>
</feature>
<sequence>MARCRWLGPRGTPHACATSAARCAEEAATPRISAPASKAARRCTAAIMPVPMMAIPGLGIGCSPQGVDAAAATTGRSRNSSRKAISTMSATPAGNSQICCQSGPAAVV</sequence>
<gene>
    <name evidence="2" type="ORF">G6F50_016943</name>
</gene>
<name>A0A9P7C0X1_9FUNG</name>
<feature type="region of interest" description="Disordered" evidence="1">
    <location>
        <begin position="73"/>
        <end position="94"/>
    </location>
</feature>
<dbReference type="Proteomes" id="UP000740926">
    <property type="component" value="Unassembled WGS sequence"/>
</dbReference>
<protein>
    <submittedName>
        <fullName evidence="2">Uncharacterized protein</fullName>
    </submittedName>
</protein>
<dbReference type="EMBL" id="JAANIU010011476">
    <property type="protein sequence ID" value="KAG1531015.1"/>
    <property type="molecule type" value="Genomic_DNA"/>
</dbReference>
<keyword evidence="3" id="KW-1185">Reference proteome</keyword>
<comment type="caution">
    <text evidence="2">The sequence shown here is derived from an EMBL/GenBank/DDBJ whole genome shotgun (WGS) entry which is preliminary data.</text>
</comment>
<evidence type="ECO:0000256" key="1">
    <source>
        <dbReference type="SAM" id="MobiDB-lite"/>
    </source>
</evidence>
<evidence type="ECO:0000313" key="3">
    <source>
        <dbReference type="Proteomes" id="UP000740926"/>
    </source>
</evidence>
<organism evidence="2 3">
    <name type="scientific">Rhizopus delemar</name>
    <dbReference type="NCBI Taxonomy" id="936053"/>
    <lineage>
        <taxon>Eukaryota</taxon>
        <taxon>Fungi</taxon>
        <taxon>Fungi incertae sedis</taxon>
        <taxon>Mucoromycota</taxon>
        <taxon>Mucoromycotina</taxon>
        <taxon>Mucoromycetes</taxon>
        <taxon>Mucorales</taxon>
        <taxon>Mucorineae</taxon>
        <taxon>Rhizopodaceae</taxon>
        <taxon>Rhizopus</taxon>
    </lineage>
</organism>
<reference evidence="2 3" key="1">
    <citation type="journal article" date="2020" name="Microb. Genom.">
        <title>Genetic diversity of clinical and environmental Mucorales isolates obtained from an investigation of mucormycosis cases among solid organ transplant recipients.</title>
        <authorList>
            <person name="Nguyen M.H."/>
            <person name="Kaul D."/>
            <person name="Muto C."/>
            <person name="Cheng S.J."/>
            <person name="Richter R.A."/>
            <person name="Bruno V.M."/>
            <person name="Liu G."/>
            <person name="Beyhan S."/>
            <person name="Sundermann A.J."/>
            <person name="Mounaud S."/>
            <person name="Pasculle A.W."/>
            <person name="Nierman W.C."/>
            <person name="Driscoll E."/>
            <person name="Cumbie R."/>
            <person name="Clancy C.J."/>
            <person name="Dupont C.L."/>
        </authorList>
    </citation>
    <scope>NUCLEOTIDE SEQUENCE [LARGE SCALE GENOMIC DNA]</scope>
    <source>
        <strain evidence="2 3">GL24</strain>
    </source>
</reference>
<proteinExistence type="predicted"/>
<dbReference type="AlphaFoldDB" id="A0A9P7C0X1"/>
<evidence type="ECO:0000313" key="2">
    <source>
        <dbReference type="EMBL" id="KAG1531015.1"/>
    </source>
</evidence>